<dbReference type="Proteomes" id="UP000094565">
    <property type="component" value="Chromosome 1"/>
</dbReference>
<organism evidence="2 3">
    <name type="scientific">Komagataella pastoris</name>
    <name type="common">Yeast</name>
    <name type="synonym">Pichia pastoris</name>
    <dbReference type="NCBI Taxonomy" id="4922"/>
    <lineage>
        <taxon>Eukaryota</taxon>
        <taxon>Fungi</taxon>
        <taxon>Dikarya</taxon>
        <taxon>Ascomycota</taxon>
        <taxon>Saccharomycotina</taxon>
        <taxon>Pichiomycetes</taxon>
        <taxon>Pichiales</taxon>
        <taxon>Pichiaceae</taxon>
        <taxon>Komagataella</taxon>
    </lineage>
</organism>
<reference evidence="2 3" key="1">
    <citation type="submission" date="2016-02" db="EMBL/GenBank/DDBJ databases">
        <title>Comparative genomic and transcriptomic foundation for Pichia pastoris.</title>
        <authorList>
            <person name="Love K.R."/>
            <person name="Shah K.A."/>
            <person name="Whittaker C.A."/>
            <person name="Wu J."/>
            <person name="Bartlett M.C."/>
            <person name="Ma D."/>
            <person name="Leeson R.L."/>
            <person name="Priest M."/>
            <person name="Young S.K."/>
            <person name="Love J.C."/>
        </authorList>
    </citation>
    <scope>NUCLEOTIDE SEQUENCE [LARGE SCALE GENOMIC DNA]</scope>
    <source>
        <strain evidence="2 3">ATCC 28485</strain>
    </source>
</reference>
<keyword evidence="3" id="KW-1185">Reference proteome</keyword>
<keyword evidence="1" id="KW-0175">Coiled coil</keyword>
<dbReference type="InterPro" id="IPR025207">
    <property type="entry name" value="Sim4_Fta4"/>
</dbReference>
<dbReference type="Pfam" id="PF13093">
    <property type="entry name" value="FTA4"/>
    <property type="match status" value="1"/>
</dbReference>
<name>A0A1B2J587_PICPA</name>
<evidence type="ECO:0000313" key="3">
    <source>
        <dbReference type="Proteomes" id="UP000094565"/>
    </source>
</evidence>
<dbReference type="OrthoDB" id="10287089at2759"/>
<dbReference type="EMBL" id="CP014584">
    <property type="protein sequence ID" value="ANZ73141.1"/>
    <property type="molecule type" value="Genomic_DNA"/>
</dbReference>
<evidence type="ECO:0000256" key="1">
    <source>
        <dbReference type="SAM" id="Coils"/>
    </source>
</evidence>
<accession>A0A1B2J587</accession>
<gene>
    <name evidence="2" type="ORF">ATY40_BA7500093</name>
</gene>
<sequence length="257" mass="29706">MDKSQARPKSYLSVHDSIKNQVSIVKKPLIISKELNAILKSQHQYEPNQAKHLSPIALDRLVRSVNFLLKTHYASIFNRQAIHLVSLQYIESEKRMEIERLDEFLKLHYLLEPFNSQDRSANNVHGLLLIQKEDFMDKVHRLPPSSTVAHLLKPKSDITPLLTSYDKVRENLISKENKIEALKEKLSQYNDILKLLTNSLSDPERLQQNLVISSNTEITTQINQLRILLSRLEYKLRDPKVKLQVSNTLKGLSSKVN</sequence>
<feature type="coiled-coil region" evidence="1">
    <location>
        <begin position="165"/>
        <end position="199"/>
    </location>
</feature>
<dbReference type="GO" id="GO:0031511">
    <property type="term" value="C:Mis6-Sim4 complex"/>
    <property type="evidence" value="ECO:0007669"/>
    <property type="project" value="InterPro"/>
</dbReference>
<dbReference type="AlphaFoldDB" id="A0A1B2J587"/>
<protein>
    <submittedName>
        <fullName evidence="2">BA75_00093T0</fullName>
    </submittedName>
</protein>
<proteinExistence type="predicted"/>
<evidence type="ECO:0000313" key="2">
    <source>
        <dbReference type="EMBL" id="ANZ73141.1"/>
    </source>
</evidence>